<dbReference type="RefSeq" id="WP_133504530.1">
    <property type="nucleotide sequence ID" value="NZ_SNXC01000014.1"/>
</dbReference>
<dbReference type="InterPro" id="IPR016181">
    <property type="entry name" value="Acyl_CoA_acyltransferase"/>
</dbReference>
<dbReference type="PROSITE" id="PS51186">
    <property type="entry name" value="GNAT"/>
    <property type="match status" value="1"/>
</dbReference>
<evidence type="ECO:0000313" key="3">
    <source>
        <dbReference type="Proteomes" id="UP000294656"/>
    </source>
</evidence>
<dbReference type="InterPro" id="IPR000182">
    <property type="entry name" value="GNAT_dom"/>
</dbReference>
<dbReference type="Proteomes" id="UP000294656">
    <property type="component" value="Unassembled WGS sequence"/>
</dbReference>
<evidence type="ECO:0000313" key="2">
    <source>
        <dbReference type="EMBL" id="TDO96230.1"/>
    </source>
</evidence>
<dbReference type="Gene3D" id="3.40.630.30">
    <property type="match status" value="1"/>
</dbReference>
<dbReference type="SUPFAM" id="SSF55729">
    <property type="entry name" value="Acyl-CoA N-acyltransferases (Nat)"/>
    <property type="match status" value="1"/>
</dbReference>
<feature type="domain" description="N-acetyltransferase" evidence="1">
    <location>
        <begin position="9"/>
        <end position="156"/>
    </location>
</feature>
<keyword evidence="2" id="KW-0808">Transferase</keyword>
<gene>
    <name evidence="2" type="ORF">DFP79_2802</name>
</gene>
<keyword evidence="3" id="KW-1185">Reference proteome</keyword>
<sequence length="177" mass="20341">MNSFSRYQILFRPVVKEDIEQLRLWRNREDIRSVMASDSVVSEEQQSVWFASLSSSSKVHFSLSFRGELIGYANVTFKDNLAETGLYIGHDKYRGTFLSFCVGFGLSEWCFEQSNIEEIKATVLSTNEAALRYNESLGYQKKKEEGGWVYLTKSLTELEGAKLKLSSLLERFNDQKS</sequence>
<dbReference type="Pfam" id="PF13420">
    <property type="entry name" value="Acetyltransf_4"/>
    <property type="match status" value="1"/>
</dbReference>
<name>A0A4R6M6L5_9GAMM</name>
<organism evidence="2 3">
    <name type="scientific">Marinomonas balearica</name>
    <dbReference type="NCBI Taxonomy" id="491947"/>
    <lineage>
        <taxon>Bacteria</taxon>
        <taxon>Pseudomonadati</taxon>
        <taxon>Pseudomonadota</taxon>
        <taxon>Gammaproteobacteria</taxon>
        <taxon>Oceanospirillales</taxon>
        <taxon>Oceanospirillaceae</taxon>
        <taxon>Marinomonas</taxon>
    </lineage>
</organism>
<dbReference type="PANTHER" id="PTHR43415">
    <property type="entry name" value="SPERMIDINE N(1)-ACETYLTRANSFERASE"/>
    <property type="match status" value="1"/>
</dbReference>
<comment type="caution">
    <text evidence="2">The sequence shown here is derived from an EMBL/GenBank/DDBJ whole genome shotgun (WGS) entry which is preliminary data.</text>
</comment>
<dbReference type="OrthoDB" id="5358891at2"/>
<dbReference type="GO" id="GO:0016747">
    <property type="term" value="F:acyltransferase activity, transferring groups other than amino-acyl groups"/>
    <property type="evidence" value="ECO:0007669"/>
    <property type="project" value="InterPro"/>
</dbReference>
<dbReference type="PANTHER" id="PTHR43415:SF3">
    <property type="entry name" value="GNAT-FAMILY ACETYLTRANSFERASE"/>
    <property type="match status" value="1"/>
</dbReference>
<accession>A0A4R6M6L5</accession>
<protein>
    <submittedName>
        <fullName evidence="2">RimJ/RimL family protein N-acetyltransferase</fullName>
    </submittedName>
</protein>
<dbReference type="AlphaFoldDB" id="A0A4R6M6L5"/>
<dbReference type="EMBL" id="SNXC01000014">
    <property type="protein sequence ID" value="TDO96230.1"/>
    <property type="molecule type" value="Genomic_DNA"/>
</dbReference>
<proteinExistence type="predicted"/>
<evidence type="ECO:0000259" key="1">
    <source>
        <dbReference type="PROSITE" id="PS51186"/>
    </source>
</evidence>
<reference evidence="2 3" key="1">
    <citation type="submission" date="2019-03" db="EMBL/GenBank/DDBJ databases">
        <title>Genomic Encyclopedia of Type Strains, Phase III (KMG-III): the genomes of soil and plant-associated and newly described type strains.</title>
        <authorList>
            <person name="Whitman W."/>
        </authorList>
    </citation>
    <scope>NUCLEOTIDE SEQUENCE [LARGE SCALE GENOMIC DNA]</scope>
    <source>
        <strain evidence="2 3">CECT 7378</strain>
    </source>
</reference>